<name>A0A8T0EP75_ARGBR</name>
<reference evidence="4" key="1">
    <citation type="journal article" date="2020" name="bioRxiv">
        <title>Chromosome-level reference genome of the European wasp spider Argiope bruennichi: a resource for studies on range expansion and evolutionary adaptation.</title>
        <authorList>
            <person name="Sheffer M.M."/>
            <person name="Hoppe A."/>
            <person name="Krehenwinkel H."/>
            <person name="Uhl G."/>
            <person name="Kuss A.W."/>
            <person name="Jensen L."/>
            <person name="Jensen C."/>
            <person name="Gillespie R.G."/>
            <person name="Hoff K.J."/>
            <person name="Prost S."/>
        </authorList>
    </citation>
    <scope>NUCLEOTIDE SEQUENCE</scope>
</reference>
<dbReference type="PROSITE" id="PS50026">
    <property type="entry name" value="EGF_3"/>
    <property type="match status" value="1"/>
</dbReference>
<sequence>MNGYCSAICSEEKCVHGKCKVIGNGFKCRCNVGFTGPRCEDKIETKSNKLNLWMAMQFTITFAIFLLLSGMFCFLGRMLNKNAKK</sequence>
<comment type="caution">
    <text evidence="1">Lacks conserved residue(s) required for the propagation of feature annotation.</text>
</comment>
<dbReference type="PROSITE" id="PS00022">
    <property type="entry name" value="EGF_1"/>
    <property type="match status" value="1"/>
</dbReference>
<keyword evidence="5" id="KW-1185">Reference proteome</keyword>
<protein>
    <recommendedName>
        <fullName evidence="3">EGF-like domain-containing protein</fullName>
    </recommendedName>
</protein>
<dbReference type="CDD" id="cd00054">
    <property type="entry name" value="EGF_CA"/>
    <property type="match status" value="1"/>
</dbReference>
<keyword evidence="1" id="KW-0245">EGF-like domain</keyword>
<dbReference type="PROSITE" id="PS01186">
    <property type="entry name" value="EGF_2"/>
    <property type="match status" value="1"/>
</dbReference>
<evidence type="ECO:0000313" key="5">
    <source>
        <dbReference type="Proteomes" id="UP000807504"/>
    </source>
</evidence>
<feature type="domain" description="EGF-like" evidence="3">
    <location>
        <begin position="10"/>
        <end position="40"/>
    </location>
</feature>
<dbReference type="InterPro" id="IPR000742">
    <property type="entry name" value="EGF"/>
</dbReference>
<organism evidence="4 5">
    <name type="scientific">Argiope bruennichi</name>
    <name type="common">Wasp spider</name>
    <name type="synonym">Aranea bruennichi</name>
    <dbReference type="NCBI Taxonomy" id="94029"/>
    <lineage>
        <taxon>Eukaryota</taxon>
        <taxon>Metazoa</taxon>
        <taxon>Ecdysozoa</taxon>
        <taxon>Arthropoda</taxon>
        <taxon>Chelicerata</taxon>
        <taxon>Arachnida</taxon>
        <taxon>Araneae</taxon>
        <taxon>Araneomorphae</taxon>
        <taxon>Entelegynae</taxon>
        <taxon>Araneoidea</taxon>
        <taxon>Araneidae</taxon>
        <taxon>Argiope</taxon>
    </lineage>
</organism>
<dbReference type="AlphaFoldDB" id="A0A8T0EP75"/>
<reference evidence="4" key="2">
    <citation type="submission" date="2020-06" db="EMBL/GenBank/DDBJ databases">
        <authorList>
            <person name="Sheffer M."/>
        </authorList>
    </citation>
    <scope>NUCLEOTIDE SEQUENCE</scope>
</reference>
<dbReference type="SMART" id="SM00181">
    <property type="entry name" value="EGF"/>
    <property type="match status" value="1"/>
</dbReference>
<accession>A0A8T0EP75</accession>
<keyword evidence="1" id="KW-1015">Disulfide bond</keyword>
<dbReference type="Proteomes" id="UP000807504">
    <property type="component" value="Unassembled WGS sequence"/>
</dbReference>
<comment type="caution">
    <text evidence="4">The sequence shown here is derived from an EMBL/GenBank/DDBJ whole genome shotgun (WGS) entry which is preliminary data.</text>
</comment>
<dbReference type="Pfam" id="PF00008">
    <property type="entry name" value="EGF"/>
    <property type="match status" value="1"/>
</dbReference>
<evidence type="ECO:0000256" key="1">
    <source>
        <dbReference type="PROSITE-ProRule" id="PRU00076"/>
    </source>
</evidence>
<keyword evidence="2" id="KW-1133">Transmembrane helix</keyword>
<evidence type="ECO:0000256" key="2">
    <source>
        <dbReference type="SAM" id="Phobius"/>
    </source>
</evidence>
<feature type="transmembrane region" description="Helical" evidence="2">
    <location>
        <begin position="52"/>
        <end position="75"/>
    </location>
</feature>
<dbReference type="SUPFAM" id="SSF57196">
    <property type="entry name" value="EGF/Laminin"/>
    <property type="match status" value="1"/>
</dbReference>
<proteinExistence type="predicted"/>
<dbReference type="Gene3D" id="2.10.25.10">
    <property type="entry name" value="Laminin"/>
    <property type="match status" value="1"/>
</dbReference>
<dbReference type="EMBL" id="JABXBU010002072">
    <property type="protein sequence ID" value="KAF8777557.1"/>
    <property type="molecule type" value="Genomic_DNA"/>
</dbReference>
<evidence type="ECO:0000259" key="3">
    <source>
        <dbReference type="PROSITE" id="PS50026"/>
    </source>
</evidence>
<evidence type="ECO:0000313" key="4">
    <source>
        <dbReference type="EMBL" id="KAF8777557.1"/>
    </source>
</evidence>
<keyword evidence="2" id="KW-0812">Transmembrane</keyword>
<feature type="disulfide bond" evidence="1">
    <location>
        <begin position="30"/>
        <end position="39"/>
    </location>
</feature>
<keyword evidence="2" id="KW-0472">Membrane</keyword>
<gene>
    <name evidence="4" type="ORF">HNY73_014403</name>
</gene>